<gene>
    <name evidence="2" type="ORF">Daura_16970</name>
</gene>
<evidence type="ECO:0000313" key="3">
    <source>
        <dbReference type="Proteomes" id="UP001058003"/>
    </source>
</evidence>
<organism evidence="2 3">
    <name type="scientific">Dactylosporangium aurantiacum</name>
    <dbReference type="NCBI Taxonomy" id="35754"/>
    <lineage>
        <taxon>Bacteria</taxon>
        <taxon>Bacillati</taxon>
        <taxon>Actinomycetota</taxon>
        <taxon>Actinomycetes</taxon>
        <taxon>Micromonosporales</taxon>
        <taxon>Micromonosporaceae</taxon>
        <taxon>Dactylosporangium</taxon>
    </lineage>
</organism>
<reference evidence="2" key="1">
    <citation type="submission" date="2021-04" db="EMBL/GenBank/DDBJ databases">
        <title>Dactylosporangium aurantiacum NRRL B-8018 full assembly.</title>
        <authorList>
            <person name="Hartkoorn R.C."/>
            <person name="Beaudoing E."/>
            <person name="Hot D."/>
        </authorList>
    </citation>
    <scope>NUCLEOTIDE SEQUENCE</scope>
    <source>
        <strain evidence="2">NRRL B-8018</strain>
    </source>
</reference>
<dbReference type="PANTHER" id="PTHR30336:SF20">
    <property type="entry name" value="DUF218 DOMAIN-CONTAINING PROTEIN"/>
    <property type="match status" value="1"/>
</dbReference>
<dbReference type="InterPro" id="IPR051599">
    <property type="entry name" value="Cell_Envelope_Assoc"/>
</dbReference>
<dbReference type="InterPro" id="IPR003848">
    <property type="entry name" value="DUF218"/>
</dbReference>
<protein>
    <submittedName>
        <fullName evidence="2">YdcF family protein</fullName>
    </submittedName>
</protein>
<proteinExistence type="predicted"/>
<name>A0A9Q9IRJ4_9ACTN</name>
<dbReference type="Proteomes" id="UP001058003">
    <property type="component" value="Chromosome"/>
</dbReference>
<dbReference type="Pfam" id="PF02698">
    <property type="entry name" value="DUF218"/>
    <property type="match status" value="1"/>
</dbReference>
<dbReference type="AlphaFoldDB" id="A0A9Q9IRJ4"/>
<dbReference type="KEGG" id="daur:Daura_16970"/>
<dbReference type="RefSeq" id="WP_033360919.1">
    <property type="nucleotide sequence ID" value="NZ_CP073767.1"/>
</dbReference>
<accession>A0A9Q9IRJ4</accession>
<sequence>MTAPVATVLLVFGRGVTTAGGRHVLTPASAARVGAAIDYVHAHRDAFAAAAAPLVVFSGGWAGASRGAPRPPEGCREGDLMLAAARAAGLSAHAALKLECRSRSTLENLLHTVEDGLLAGHAFGPGHPLGLVSHAWHLPRIRFLARKVLGLPGAALLDVPATGGEPASRRERALHVASRLWFLGVTDPAGLLRRERAMVASLRRRATG</sequence>
<dbReference type="GO" id="GO:0005886">
    <property type="term" value="C:plasma membrane"/>
    <property type="evidence" value="ECO:0007669"/>
    <property type="project" value="TreeGrafter"/>
</dbReference>
<keyword evidence="3" id="KW-1185">Reference proteome</keyword>
<evidence type="ECO:0000259" key="1">
    <source>
        <dbReference type="Pfam" id="PF02698"/>
    </source>
</evidence>
<dbReference type="PANTHER" id="PTHR30336">
    <property type="entry name" value="INNER MEMBRANE PROTEIN, PROBABLE PERMEASE"/>
    <property type="match status" value="1"/>
</dbReference>
<dbReference type="OrthoDB" id="3390356at2"/>
<dbReference type="EMBL" id="CP073767">
    <property type="protein sequence ID" value="UWZ57703.1"/>
    <property type="molecule type" value="Genomic_DNA"/>
</dbReference>
<feature type="domain" description="DUF218" evidence="1">
    <location>
        <begin position="8"/>
        <end position="161"/>
    </location>
</feature>
<evidence type="ECO:0000313" key="2">
    <source>
        <dbReference type="EMBL" id="UWZ57703.1"/>
    </source>
</evidence>